<gene>
    <name evidence="1" type="ORF">E5331_03240</name>
</gene>
<comment type="caution">
    <text evidence="1">The sequence shown here is derived from an EMBL/GenBank/DDBJ whole genome shotgun (WGS) entry which is preliminary data.</text>
</comment>
<keyword evidence="2" id="KW-1185">Reference proteome</keyword>
<protein>
    <submittedName>
        <fullName evidence="1">TonB-dependent receptor</fullName>
    </submittedName>
</protein>
<reference evidence="1" key="1">
    <citation type="submission" date="2019-04" db="EMBL/GenBank/DDBJ databases">
        <title>Microbes associate with the intestines of laboratory mice.</title>
        <authorList>
            <person name="Navarre W."/>
            <person name="Wong E."/>
            <person name="Huang K."/>
            <person name="Tropini C."/>
            <person name="Ng K."/>
            <person name="Yu B."/>
        </authorList>
    </citation>
    <scope>NUCLEOTIDE SEQUENCE</scope>
    <source>
        <strain evidence="1">NM04_E33</strain>
    </source>
</reference>
<sequence>MNRYNFLILCLFLGLLPMMAAAQESVDGTVIDSETRHPISGVVVQALNKAGKATSFASSNTRGTFRIKVTATTDSVSFRCMGYETMKLPLDYDFSNAVEMRHKATQLKDVIVQAPDIYARGDTLVFNVARYANATDNAIIDVIKRLPGIKVDDDGTIKYQGKPINKFYIDGDDFLGGQYGLATNNISHKDVKSVEVMENHQPVKALEGIDFPEEAGINIKLSENAKGKWVGVTKAATGAQPWLYDGSLYAMRIDPKVQNILTLRGGNTGWNPAEQIMEHDFNDMSFTDYNESLWLEYISADIVNAPLNEKRTRDNLSWLANSITAWKRGDTSMRFKLNYVGDRLDYNSGLRTDYFSQSIPEFIQNNSLRTQSHDLSAQFNAQVNKRGYFLKEKFTVDGVWENSRSAITGSFTLDQRIRRRNLSATNDLKLIKRNDKKLFELTSRNSFSHRPDRLLVNGSESATQSVGTTDFRSTTESRYGKLGRFWKFYINGGVDINYHRLKLSLIGMERFDNDTIFNTFLSNIYATPQLDYERNGWLLSTKLRMKWLHQSVNGQRDHINLFPNLYARKKISAKSEISASIGYQLSSPQTYMNITVPVLSDYHNLFIAGDINKYSQRVAASISYKYRNPLTSFFANASLTYNYMRSSFMSNQLFIEDFIISTYAEKLSGSNFWSINGGISKGLGHSRMVVGCEASASTSSAASMRDNAPCDYRQQTVSVKPYFRGSILRWLSLNYDANYGFSRLAVGDITNHNHSFNQKLYASIIPEDRWEFSIGAEHFLTRFSEGNTENLILLDASAVWRLNSKIRLSLTANNLLNRRHYQYATYGTLSRSEHSFQIRPRNILASIQYRF</sequence>
<evidence type="ECO:0000313" key="1">
    <source>
        <dbReference type="EMBL" id="TGY80266.1"/>
    </source>
</evidence>
<evidence type="ECO:0000313" key="2">
    <source>
        <dbReference type="Proteomes" id="UP000306319"/>
    </source>
</evidence>
<keyword evidence="1" id="KW-0675">Receptor</keyword>
<dbReference type="EMBL" id="SRYB01000003">
    <property type="protein sequence ID" value="TGY80266.1"/>
    <property type="molecule type" value="Genomic_DNA"/>
</dbReference>
<accession>A0AC61RLU8</accession>
<proteinExistence type="predicted"/>
<dbReference type="Proteomes" id="UP000306319">
    <property type="component" value="Unassembled WGS sequence"/>
</dbReference>
<organism evidence="1 2">
    <name type="scientific">Lepagella muris</name>
    <dbReference type="NCBI Taxonomy" id="3032870"/>
    <lineage>
        <taxon>Bacteria</taxon>
        <taxon>Pseudomonadati</taxon>
        <taxon>Bacteroidota</taxon>
        <taxon>Bacteroidia</taxon>
        <taxon>Bacteroidales</taxon>
        <taxon>Muribaculaceae</taxon>
        <taxon>Lepagella</taxon>
    </lineage>
</organism>
<name>A0AC61RLU8_9BACT</name>